<dbReference type="AlphaFoldDB" id="C3ZQK1"/>
<accession>C3ZQK1</accession>
<dbReference type="Gene3D" id="2.170.270.10">
    <property type="entry name" value="SET domain"/>
    <property type="match status" value="1"/>
</dbReference>
<evidence type="ECO:0008006" key="12">
    <source>
        <dbReference type="Google" id="ProtNLM"/>
    </source>
</evidence>
<feature type="domain" description="SET" evidence="9">
    <location>
        <begin position="370"/>
        <end position="694"/>
    </location>
</feature>
<dbReference type="GO" id="GO:0008168">
    <property type="term" value="F:methyltransferase activity"/>
    <property type="evidence" value="ECO:0007669"/>
    <property type="project" value="UniProtKB-KW"/>
</dbReference>
<evidence type="ECO:0000256" key="5">
    <source>
        <dbReference type="ARBA" id="ARBA00022771"/>
    </source>
</evidence>
<dbReference type="GO" id="GO:0008270">
    <property type="term" value="F:zinc ion binding"/>
    <property type="evidence" value="ECO:0007669"/>
    <property type="project" value="UniProtKB-KW"/>
</dbReference>
<keyword evidence="4" id="KW-0479">Metal-binding</keyword>
<dbReference type="SUPFAM" id="SSF48452">
    <property type="entry name" value="TPR-like"/>
    <property type="match status" value="1"/>
</dbReference>
<reference evidence="11" key="1">
    <citation type="journal article" date="2008" name="Nature">
        <title>The amphioxus genome and the evolution of the chordate karyotype.</title>
        <authorList>
            <consortium name="US DOE Joint Genome Institute (JGI-PGF)"/>
            <person name="Putnam N.H."/>
            <person name="Butts T."/>
            <person name="Ferrier D.E.K."/>
            <person name="Furlong R.F."/>
            <person name="Hellsten U."/>
            <person name="Kawashima T."/>
            <person name="Robinson-Rechavi M."/>
            <person name="Shoguchi E."/>
            <person name="Terry A."/>
            <person name="Yu J.-K."/>
            <person name="Benito-Gutierrez E.L."/>
            <person name="Dubchak I."/>
            <person name="Garcia-Fernandez J."/>
            <person name="Gibson-Brown J.J."/>
            <person name="Grigoriev I.V."/>
            <person name="Horton A.C."/>
            <person name="de Jong P.J."/>
            <person name="Jurka J."/>
            <person name="Kapitonov V.V."/>
            <person name="Kohara Y."/>
            <person name="Kuroki Y."/>
            <person name="Lindquist E."/>
            <person name="Lucas S."/>
            <person name="Osoegawa K."/>
            <person name="Pennacchio L.A."/>
            <person name="Salamov A.A."/>
            <person name="Satou Y."/>
            <person name="Sauka-Spengler T."/>
            <person name="Schmutz J."/>
            <person name="Shin-I T."/>
            <person name="Toyoda A."/>
            <person name="Bronner-Fraser M."/>
            <person name="Fujiyama A."/>
            <person name="Holland L.Z."/>
            <person name="Holland P.W.H."/>
            <person name="Satoh N."/>
            <person name="Rokhsar D.S."/>
        </authorList>
    </citation>
    <scope>NUCLEOTIDE SEQUENCE [LARGE SCALE GENOMIC DNA]</scope>
    <source>
        <strain evidence="11">S238N-H82</strain>
        <tissue evidence="11">Testes</tissue>
    </source>
</reference>
<keyword evidence="3" id="KW-0949">S-adenosyl-L-methionine</keyword>
<evidence type="ECO:0000256" key="4">
    <source>
        <dbReference type="ARBA" id="ARBA00022723"/>
    </source>
</evidence>
<dbReference type="InParanoid" id="C3ZQK1"/>
<gene>
    <name evidence="11" type="ORF">BRAFLDRAFT_74594</name>
</gene>
<feature type="domain" description="MYND-type" evidence="10">
    <location>
        <begin position="730"/>
        <end position="772"/>
    </location>
</feature>
<feature type="domain" description="MYND-type" evidence="10">
    <location>
        <begin position="416"/>
        <end position="484"/>
    </location>
</feature>
<evidence type="ECO:0000259" key="9">
    <source>
        <dbReference type="PROSITE" id="PS50280"/>
    </source>
</evidence>
<feature type="repeat" description="TPR" evidence="8">
    <location>
        <begin position="246"/>
        <end position="279"/>
    </location>
</feature>
<dbReference type="PROSITE" id="PS50280">
    <property type="entry name" value="SET"/>
    <property type="match status" value="1"/>
</dbReference>
<evidence type="ECO:0000256" key="7">
    <source>
        <dbReference type="PROSITE-ProRule" id="PRU00134"/>
    </source>
</evidence>
<keyword evidence="2" id="KW-0808">Transferase</keyword>
<evidence type="ECO:0000256" key="3">
    <source>
        <dbReference type="ARBA" id="ARBA00022691"/>
    </source>
</evidence>
<organism>
    <name type="scientific">Branchiostoma floridae</name>
    <name type="common">Florida lancelet</name>
    <name type="synonym">Amphioxus</name>
    <dbReference type="NCBI Taxonomy" id="7739"/>
    <lineage>
        <taxon>Eukaryota</taxon>
        <taxon>Metazoa</taxon>
        <taxon>Chordata</taxon>
        <taxon>Cephalochordata</taxon>
        <taxon>Leptocardii</taxon>
        <taxon>Amphioxiformes</taxon>
        <taxon>Branchiostomatidae</taxon>
        <taxon>Branchiostoma</taxon>
    </lineage>
</organism>
<dbReference type="eggNOG" id="KOG2084">
    <property type="taxonomic scope" value="Eukaryota"/>
</dbReference>
<evidence type="ECO:0000259" key="10">
    <source>
        <dbReference type="PROSITE" id="PS50865"/>
    </source>
</evidence>
<dbReference type="SUPFAM" id="SSF144232">
    <property type="entry name" value="HIT/MYND zinc finger-like"/>
    <property type="match status" value="2"/>
</dbReference>
<evidence type="ECO:0000256" key="2">
    <source>
        <dbReference type="ARBA" id="ARBA00022679"/>
    </source>
</evidence>
<dbReference type="InterPro" id="IPR001214">
    <property type="entry name" value="SET_dom"/>
</dbReference>
<dbReference type="InterPro" id="IPR011990">
    <property type="entry name" value="TPR-like_helical_dom_sf"/>
</dbReference>
<proteinExistence type="predicted"/>
<dbReference type="Gene3D" id="1.25.40.10">
    <property type="entry name" value="Tetratricopeptide repeat domain"/>
    <property type="match status" value="1"/>
</dbReference>
<keyword evidence="1" id="KW-0489">Methyltransferase</keyword>
<dbReference type="Gene3D" id="1.10.220.160">
    <property type="match status" value="1"/>
</dbReference>
<dbReference type="InterPro" id="IPR002893">
    <property type="entry name" value="Znf_MYND"/>
</dbReference>
<name>C3ZQK1_BRAFL</name>
<dbReference type="InterPro" id="IPR046341">
    <property type="entry name" value="SET_dom_sf"/>
</dbReference>
<evidence type="ECO:0000256" key="1">
    <source>
        <dbReference type="ARBA" id="ARBA00022603"/>
    </source>
</evidence>
<dbReference type="EMBL" id="GG666661">
    <property type="protein sequence ID" value="EEN45257.1"/>
    <property type="molecule type" value="Genomic_DNA"/>
</dbReference>
<dbReference type="CDD" id="cd20071">
    <property type="entry name" value="SET_SMYD"/>
    <property type="match status" value="1"/>
</dbReference>
<sequence>MEAKQKMSNGDVKKAGKLAEEAMTMSDMLEKFKSELESAGQDDNAEFNALRLCSQDPYPGDGEKAEGEEAWLQEHSYTDPAWIMRGRRHGYRSTATRTPHGSWRGRVLSSLGQYVLSEVWLRRASRLTEGNDYEALLLFQQTRIHRFYDPLTEGTSVQKMSNGDVKKAGKLAEEAMTMSDMLEKFKSELESAGQDDNAEFNALRLCSQDPYPGDGEKAEGEEAWLQEHSYTDPAWIMERERDPTAAAMEAEVAQVLRDTGSHEKALEHFTLALELDPGVLDYWALRAQANFTLKNYREAFRDCISVHKDIRPVAMWKIGGRVLSSLGQYVLSEVWLRRASRLTEGNDYEALLLFQQTRIHRFYDPLTEGTSVQVRFTKYGRAVFCTEDVAEGQELFRDTPLVSSQTDDSAKAHPACSHCAVSLLTAEDYFGMDTFRRMNKAQKAIIKKAWPKVTAYPCPHCKREKYCSLECRTHAWRQHHCHLCPSINPPAAKLYDFCAKGTTQEKGMWNSMFSPMIMARIWANILTRVKELGVKGEPTKDQWARAKEPYRRFLGFGVSGFVKQIPKMLKIMQAIFQNTEIKYKIDELEFERRYYQVACNVQSFGPPCVTWHEFVAEFHRTARPGENHRRVAQEMRGEPKDVTFGGLYALQSSLNHSCDKNVDVMDAVVDGKPGVVIRAKQPIKKGGELYTTYIDTSMQRPQRRAWLYRAYHFWCECQRCKYEGDDCSICTQCGKKARKDSPFSVCSRCHRAWYCSPQCQKVAWKAGHKKICKAWPTN</sequence>
<dbReference type="STRING" id="7739.C3ZQK1"/>
<dbReference type="SUPFAM" id="SSF82199">
    <property type="entry name" value="SET domain"/>
    <property type="match status" value="1"/>
</dbReference>
<dbReference type="PANTHER" id="PTHR46402:SF2">
    <property type="entry name" value="HISTONE-LYSINE N-TRIMETHYLTRANSFERASE SMYD5"/>
    <property type="match status" value="1"/>
</dbReference>
<dbReference type="PANTHER" id="PTHR46402">
    <property type="entry name" value="SET AND MYND DOMAIN-CONTAINING PROTEIN 5"/>
    <property type="match status" value="1"/>
</dbReference>
<dbReference type="GO" id="GO:0032259">
    <property type="term" value="P:methylation"/>
    <property type="evidence" value="ECO:0007669"/>
    <property type="project" value="UniProtKB-KW"/>
</dbReference>
<dbReference type="Pfam" id="PF01753">
    <property type="entry name" value="zf-MYND"/>
    <property type="match status" value="1"/>
</dbReference>
<keyword evidence="6" id="KW-0862">Zinc</keyword>
<dbReference type="Gene3D" id="6.10.140.2220">
    <property type="match status" value="2"/>
</dbReference>
<dbReference type="PROSITE" id="PS50005">
    <property type="entry name" value="TPR"/>
    <property type="match status" value="1"/>
</dbReference>
<evidence type="ECO:0000256" key="8">
    <source>
        <dbReference type="PROSITE-ProRule" id="PRU00339"/>
    </source>
</evidence>
<dbReference type="Pfam" id="PF00856">
    <property type="entry name" value="SET"/>
    <property type="match status" value="1"/>
</dbReference>
<dbReference type="PROSITE" id="PS50865">
    <property type="entry name" value="ZF_MYND_2"/>
    <property type="match status" value="2"/>
</dbReference>
<keyword evidence="5 7" id="KW-0863">Zinc-finger</keyword>
<protein>
    <recommendedName>
        <fullName evidence="12">MYND-type domain-containing protein</fullName>
    </recommendedName>
</protein>
<dbReference type="InterPro" id="IPR019734">
    <property type="entry name" value="TPR_rpt"/>
</dbReference>
<evidence type="ECO:0000256" key="6">
    <source>
        <dbReference type="ARBA" id="ARBA00022833"/>
    </source>
</evidence>
<keyword evidence="8" id="KW-0802">TPR repeat</keyword>
<evidence type="ECO:0000313" key="11">
    <source>
        <dbReference type="EMBL" id="EEN45257.1"/>
    </source>
</evidence>